<evidence type="ECO:0000256" key="4">
    <source>
        <dbReference type="ARBA" id="ARBA00023096"/>
    </source>
</evidence>
<dbReference type="GO" id="GO:0005737">
    <property type="term" value="C:cytoplasm"/>
    <property type="evidence" value="ECO:0007669"/>
    <property type="project" value="UniProtKB-SubCell"/>
</dbReference>
<dbReference type="PANTHER" id="PTHR43761:SF1">
    <property type="entry name" value="D-ISOMER SPECIFIC 2-HYDROXYACID DEHYDROGENASE CATALYTIC DOMAIN-CONTAINING PROTEIN-RELATED"/>
    <property type="match status" value="1"/>
</dbReference>
<dbReference type="HAMAP" id="MF_01825">
    <property type="entry name" value="PdxB"/>
    <property type="match status" value="1"/>
</dbReference>
<feature type="active site" evidence="5">
    <location>
        <position position="237"/>
    </location>
</feature>
<dbReference type="Gene3D" id="3.30.1370.170">
    <property type="match status" value="1"/>
</dbReference>
<gene>
    <name evidence="5" type="primary">pdxB</name>
    <name evidence="9" type="ORF">SAMN05444274_102148</name>
</gene>
<feature type="active site" description="Proton donor" evidence="5">
    <location>
        <position position="254"/>
    </location>
</feature>
<dbReference type="InterPro" id="IPR050418">
    <property type="entry name" value="D-iso_2-hydroxyacid_DH_PdxB"/>
</dbReference>
<feature type="binding site" evidence="5">
    <location>
        <position position="257"/>
    </location>
    <ligand>
        <name>NAD(+)</name>
        <dbReference type="ChEBI" id="CHEBI:57540"/>
    </ligand>
</feature>
<dbReference type="Gene3D" id="3.40.50.720">
    <property type="entry name" value="NAD(P)-binding Rossmann-like Domain"/>
    <property type="match status" value="2"/>
</dbReference>
<keyword evidence="3 5" id="KW-0520">NAD</keyword>
<comment type="catalytic activity">
    <reaction evidence="5">
        <text>4-phospho-D-erythronate + NAD(+) = (R)-3-hydroxy-2-oxo-4-phosphooxybutanoate + NADH + H(+)</text>
        <dbReference type="Rhea" id="RHEA:18829"/>
        <dbReference type="ChEBI" id="CHEBI:15378"/>
        <dbReference type="ChEBI" id="CHEBI:57540"/>
        <dbReference type="ChEBI" id="CHEBI:57945"/>
        <dbReference type="ChEBI" id="CHEBI:58538"/>
        <dbReference type="ChEBI" id="CHEBI:58766"/>
        <dbReference type="EC" id="1.1.1.290"/>
    </reaction>
</comment>
<feature type="binding site" evidence="5">
    <location>
        <position position="146"/>
    </location>
    <ligand>
        <name>NAD(+)</name>
        <dbReference type="ChEBI" id="CHEBI:57540"/>
    </ligand>
</feature>
<dbReference type="CDD" id="cd12158">
    <property type="entry name" value="ErythrP_dh"/>
    <property type="match status" value="1"/>
</dbReference>
<keyword evidence="4 5" id="KW-0664">Pyridoxine biosynthesis</keyword>
<comment type="subunit">
    <text evidence="5">Homodimer.</text>
</comment>
<dbReference type="PANTHER" id="PTHR43761">
    <property type="entry name" value="D-ISOMER SPECIFIC 2-HYDROXYACID DEHYDROGENASE FAMILY PROTEIN (AFU_ORTHOLOGUE AFUA_1G13630)"/>
    <property type="match status" value="1"/>
</dbReference>
<dbReference type="SUPFAM" id="SSF51735">
    <property type="entry name" value="NAD(P)-binding Rossmann-fold domains"/>
    <property type="match status" value="1"/>
</dbReference>
<dbReference type="InterPro" id="IPR024531">
    <property type="entry name" value="Erythronate-4-P_DHase_dimer"/>
</dbReference>
<dbReference type="NCBIfam" id="NF001309">
    <property type="entry name" value="PRK00257.1"/>
    <property type="match status" value="1"/>
</dbReference>
<evidence type="ECO:0000256" key="2">
    <source>
        <dbReference type="ARBA" id="ARBA00023002"/>
    </source>
</evidence>
<evidence type="ECO:0000259" key="8">
    <source>
        <dbReference type="Pfam" id="PF11890"/>
    </source>
</evidence>
<sequence length="376" mass="41777">MKIVIDDKIPYIRGAFEPFAEVVYLPGSKTTPDVVKDADAIVTRTRTKCNRGLLEGSKVKFIATATIGFDHIDTDYCREAGIEWTNAPGCNAESVNQYIASALFSYAQKNKFELSGKTIGVVGVGHVGSKVARLCQTIGMKVLLNDPPRERVEGPEKFASLKKIQEKADMITFHVPLNMKGEDATFHLVNDEFIGNLQKKPLLINSCRGEVFDTKAVKTGLKTEAVSDVIIDCWENEPQIDPELLSMAAFATPHIAGYSKDGKANGTKMSVQAISRFFKLGIDNWEPENVELPDETVIEIDGSRRSGFSVLQEAVLATYSIESDNNALRKDPAQFEKLRGDYPVRREFPTYLVKTKNVDNETADKLEELKFNILTE</sequence>
<dbReference type="InterPro" id="IPR006140">
    <property type="entry name" value="D-isomer_DH_NAD-bd"/>
</dbReference>
<dbReference type="SUPFAM" id="SSF52283">
    <property type="entry name" value="Formate/glycerate dehydrogenase catalytic domain-like"/>
    <property type="match status" value="1"/>
</dbReference>
<dbReference type="AlphaFoldDB" id="A0A1M4VMV3"/>
<dbReference type="InterPro" id="IPR038251">
    <property type="entry name" value="PdxB_dimer_sf"/>
</dbReference>
<dbReference type="UniPathway" id="UPA00244">
    <property type="reaction ID" value="UER00310"/>
</dbReference>
<dbReference type="Pfam" id="PF02826">
    <property type="entry name" value="2-Hacid_dh_C"/>
    <property type="match status" value="1"/>
</dbReference>
<dbReference type="InterPro" id="IPR036291">
    <property type="entry name" value="NAD(P)-bd_dom_sf"/>
</dbReference>
<proteinExistence type="inferred from homology"/>
<feature type="active site" evidence="5">
    <location>
        <position position="208"/>
    </location>
</feature>
<dbReference type="OrthoDB" id="1522997at2"/>
<evidence type="ECO:0000259" key="7">
    <source>
        <dbReference type="Pfam" id="PF02826"/>
    </source>
</evidence>
<evidence type="ECO:0000313" key="10">
    <source>
        <dbReference type="Proteomes" id="UP000184164"/>
    </source>
</evidence>
<dbReference type="EMBL" id="FQUM01000002">
    <property type="protein sequence ID" value="SHE70238.1"/>
    <property type="molecule type" value="Genomic_DNA"/>
</dbReference>
<comment type="function">
    <text evidence="5">Catalyzes the oxidation of erythronate-4-phosphate to 3-hydroxy-2-oxo-4-phosphonooxybutanoate.</text>
</comment>
<comment type="pathway">
    <text evidence="5">Cofactor biosynthesis; pyridoxine 5'-phosphate biosynthesis; pyridoxine 5'-phosphate from D-erythrose 4-phosphate: step 2/5.</text>
</comment>
<dbReference type="InterPro" id="IPR006139">
    <property type="entry name" value="D-isomer_2_OHA_DH_cat_dom"/>
</dbReference>
<dbReference type="Proteomes" id="UP000184164">
    <property type="component" value="Unassembled WGS sequence"/>
</dbReference>
<evidence type="ECO:0000256" key="5">
    <source>
        <dbReference type="HAMAP-Rule" id="MF_01825"/>
    </source>
</evidence>
<accession>A0A1M4VMV3</accession>
<dbReference type="GO" id="GO:0008615">
    <property type="term" value="P:pyridoxine biosynthetic process"/>
    <property type="evidence" value="ECO:0007669"/>
    <property type="project" value="UniProtKB-UniRule"/>
</dbReference>
<dbReference type="Pfam" id="PF00389">
    <property type="entry name" value="2-Hacid_dh"/>
    <property type="match status" value="1"/>
</dbReference>
<keyword evidence="2 5" id="KW-0560">Oxidoreductase</keyword>
<dbReference type="GO" id="GO:0046983">
    <property type="term" value="F:protein dimerization activity"/>
    <property type="evidence" value="ECO:0007669"/>
    <property type="project" value="InterPro"/>
</dbReference>
<dbReference type="GO" id="GO:0051287">
    <property type="term" value="F:NAD binding"/>
    <property type="evidence" value="ECO:0007669"/>
    <property type="project" value="InterPro"/>
</dbReference>
<dbReference type="EC" id="1.1.1.290" evidence="5"/>
<keyword evidence="1 5" id="KW-0963">Cytoplasm</keyword>
<organism evidence="9 10">
    <name type="scientific">Mariniphaga anaerophila</name>
    <dbReference type="NCBI Taxonomy" id="1484053"/>
    <lineage>
        <taxon>Bacteria</taxon>
        <taxon>Pseudomonadati</taxon>
        <taxon>Bacteroidota</taxon>
        <taxon>Bacteroidia</taxon>
        <taxon>Marinilabiliales</taxon>
        <taxon>Prolixibacteraceae</taxon>
        <taxon>Mariniphaga</taxon>
    </lineage>
</organism>
<comment type="similarity">
    <text evidence="5">Belongs to the D-isomer specific 2-hydroxyacid dehydrogenase family. PdxB subfamily.</text>
</comment>
<name>A0A1M4VMV3_9BACT</name>
<feature type="binding site" evidence="5">
    <location>
        <position position="45"/>
    </location>
    <ligand>
        <name>substrate</name>
    </ligand>
</feature>
<feature type="domain" description="D-isomer specific 2-hydroxyacid dehydrogenase catalytic" evidence="6">
    <location>
        <begin position="28"/>
        <end position="279"/>
    </location>
</feature>
<keyword evidence="10" id="KW-1185">Reference proteome</keyword>
<reference evidence="9 10" key="1">
    <citation type="submission" date="2016-11" db="EMBL/GenBank/DDBJ databases">
        <authorList>
            <person name="Jaros S."/>
            <person name="Januszkiewicz K."/>
            <person name="Wedrychowicz H."/>
        </authorList>
    </citation>
    <scope>NUCLEOTIDE SEQUENCE [LARGE SCALE GENOMIC DNA]</scope>
    <source>
        <strain evidence="9 10">DSM 26910</strain>
    </source>
</reference>
<feature type="binding site" evidence="5">
    <location>
        <position position="258"/>
    </location>
    <ligand>
        <name>substrate</name>
    </ligand>
</feature>
<comment type="caution">
    <text evidence="5">Lacks conserved residue(s) required for the propagation of feature annotation.</text>
</comment>
<dbReference type="Pfam" id="PF11890">
    <property type="entry name" value="DUF3410"/>
    <property type="match status" value="1"/>
</dbReference>
<feature type="binding site" evidence="5">
    <location>
        <position position="232"/>
    </location>
    <ligand>
        <name>NAD(+)</name>
        <dbReference type="ChEBI" id="CHEBI:57540"/>
    </ligand>
</feature>
<dbReference type="InterPro" id="IPR020921">
    <property type="entry name" value="Erythronate-4-P_DHase"/>
</dbReference>
<dbReference type="STRING" id="1484053.SAMN05444274_102148"/>
<feature type="domain" description="Erythronate-4-phosphate dehydrogenase dimerisation" evidence="8">
    <location>
        <begin position="292"/>
        <end position="367"/>
    </location>
</feature>
<feature type="domain" description="D-isomer specific 2-hydroxyacid dehydrogenase NAD-binding" evidence="7">
    <location>
        <begin position="105"/>
        <end position="256"/>
    </location>
</feature>
<feature type="binding site" evidence="5">
    <location>
        <position position="66"/>
    </location>
    <ligand>
        <name>substrate</name>
    </ligand>
</feature>
<evidence type="ECO:0000256" key="3">
    <source>
        <dbReference type="ARBA" id="ARBA00023027"/>
    </source>
</evidence>
<evidence type="ECO:0000313" key="9">
    <source>
        <dbReference type="EMBL" id="SHE70238.1"/>
    </source>
</evidence>
<comment type="subcellular location">
    <subcellularLocation>
        <location evidence="5">Cytoplasm</location>
    </subcellularLocation>
</comment>
<evidence type="ECO:0000256" key="1">
    <source>
        <dbReference type="ARBA" id="ARBA00022490"/>
    </source>
</evidence>
<dbReference type="RefSeq" id="WP_072999174.1">
    <property type="nucleotide sequence ID" value="NZ_FQUM01000002.1"/>
</dbReference>
<protein>
    <recommendedName>
        <fullName evidence="5">Erythronate-4-phosphate dehydrogenase</fullName>
        <ecNumber evidence="5">1.1.1.290</ecNumber>
    </recommendedName>
</protein>
<dbReference type="GO" id="GO:0033711">
    <property type="term" value="F:4-phosphoerythronate dehydrogenase activity"/>
    <property type="evidence" value="ECO:0007669"/>
    <property type="project" value="UniProtKB-EC"/>
</dbReference>
<evidence type="ECO:0000259" key="6">
    <source>
        <dbReference type="Pfam" id="PF00389"/>
    </source>
</evidence>